<keyword evidence="2" id="KW-0067">ATP-binding</keyword>
<feature type="transmembrane region" description="Helical" evidence="4">
    <location>
        <begin position="253"/>
        <end position="273"/>
    </location>
</feature>
<dbReference type="Pfam" id="PF00069">
    <property type="entry name" value="Pkinase"/>
    <property type="match status" value="1"/>
</dbReference>
<reference evidence="7" key="1">
    <citation type="submission" date="2023-10" db="EMBL/GenBank/DDBJ databases">
        <title>Chromosome-level genome of the transformable northern wattle, Acacia crassicarpa.</title>
        <authorList>
            <person name="Massaro I."/>
            <person name="Sinha N.R."/>
            <person name="Poethig S."/>
            <person name="Leichty A.R."/>
        </authorList>
    </citation>
    <scope>NUCLEOTIDE SEQUENCE</scope>
    <source>
        <strain evidence="7">Acra3RX</strain>
        <tissue evidence="7">Leaf</tissue>
    </source>
</reference>
<evidence type="ECO:0000313" key="7">
    <source>
        <dbReference type="EMBL" id="KAK4263838.1"/>
    </source>
</evidence>
<evidence type="ECO:0000256" key="1">
    <source>
        <dbReference type="ARBA" id="ARBA00022741"/>
    </source>
</evidence>
<keyword evidence="4" id="KW-0472">Membrane</keyword>
<dbReference type="Gene3D" id="3.30.200.20">
    <property type="entry name" value="Phosphorylase Kinase, domain 1"/>
    <property type="match status" value="1"/>
</dbReference>
<dbReference type="PANTHER" id="PTHR46008">
    <property type="entry name" value="LEAF RUST 10 DISEASE-RESISTANCE LOCUS RECEPTOR-LIKE PROTEIN KINASE-LIKE 1.4"/>
    <property type="match status" value="1"/>
</dbReference>
<dbReference type="AlphaFoldDB" id="A0AAE1J6I9"/>
<sequence>MSSVYASRFLLFFHFVLVLLSVGYGNVEHHDKCPTSFDCDQFGSLHFPFTKPELQHCGFITVNGCDDPSSNKTIQLEENGRTLPLKKLVQQENLITVLDQVLRPTCEVFDRNMYFPLYSPLASFHVKHNVTTLFRCNHDVTPSPPAGFINLFCPEFNIFCPGLDLPPPSPPILDQPQTSLTGCSSLQLPCKNLTYTPNFSLFSCGEIDIEVQLFDGCNECYHLKGGQCLVDNHNNFYCDIETGSEPFNLKYKLGLAGLFIGAIGFAIITLCLLEQHYKQHSSRVQLQATNNNAIDPNSDTDLQRGRYLGTRLFSYEELGKATNNFERSRELRNGGLSSVYYGKLQDGQEVAIKRLNNKNYRRLEQFLNEVEILARVRHQNLVSLYGCTSHHSRELLLVYEYVPNSTVSSHLHGELANLCLLPWHVRMKVAIETATALAYLHASNIIHCDIKTDNILLDNNLCVKVAGFGLSRLSLIHVTHVSTTPQGTPGYIDPESNQGRERTCKSDVYSFGVVLIELISSKPAVDMNRPKEEKILANLAIKKIQKSAIKELVDPSLGFESSYEVRRKIACAAELAFQCLQGDKELRPSMYEVLEILTRIESGKEELNCPEEVNNHGVTGTLHSGTKHSPPPPSPDNDEAILLKNI</sequence>
<dbReference type="Gene3D" id="1.10.510.10">
    <property type="entry name" value="Transferase(Phosphotransferase) domain 1"/>
    <property type="match status" value="1"/>
</dbReference>
<evidence type="ECO:0000256" key="5">
    <source>
        <dbReference type="SAM" id="SignalP"/>
    </source>
</evidence>
<feature type="region of interest" description="Disordered" evidence="3">
    <location>
        <begin position="614"/>
        <end position="639"/>
    </location>
</feature>
<comment type="caution">
    <text evidence="7">The sequence shown here is derived from an EMBL/GenBank/DDBJ whole genome shotgun (WGS) entry which is preliminary data.</text>
</comment>
<name>A0AAE1J6I9_9FABA</name>
<feature type="signal peptide" evidence="5">
    <location>
        <begin position="1"/>
        <end position="25"/>
    </location>
</feature>
<dbReference type="Proteomes" id="UP001293593">
    <property type="component" value="Unassembled WGS sequence"/>
</dbReference>
<keyword evidence="5" id="KW-0732">Signal</keyword>
<proteinExistence type="predicted"/>
<evidence type="ECO:0000256" key="2">
    <source>
        <dbReference type="ARBA" id="ARBA00022840"/>
    </source>
</evidence>
<evidence type="ECO:0000259" key="6">
    <source>
        <dbReference type="PROSITE" id="PS50011"/>
    </source>
</evidence>
<protein>
    <recommendedName>
        <fullName evidence="6">Protein kinase domain-containing protein</fullName>
    </recommendedName>
</protein>
<dbReference type="GO" id="GO:0005524">
    <property type="term" value="F:ATP binding"/>
    <property type="evidence" value="ECO:0007669"/>
    <property type="project" value="UniProtKB-KW"/>
</dbReference>
<dbReference type="InterPro" id="IPR011009">
    <property type="entry name" value="Kinase-like_dom_sf"/>
</dbReference>
<keyword evidence="1" id="KW-0547">Nucleotide-binding</keyword>
<accession>A0AAE1J6I9</accession>
<dbReference type="PROSITE" id="PS50011">
    <property type="entry name" value="PROTEIN_KINASE_DOM"/>
    <property type="match status" value="1"/>
</dbReference>
<feature type="chain" id="PRO_5041973626" description="Protein kinase domain-containing protein" evidence="5">
    <location>
        <begin position="26"/>
        <end position="646"/>
    </location>
</feature>
<evidence type="ECO:0000313" key="8">
    <source>
        <dbReference type="Proteomes" id="UP001293593"/>
    </source>
</evidence>
<evidence type="ECO:0000256" key="4">
    <source>
        <dbReference type="SAM" id="Phobius"/>
    </source>
</evidence>
<dbReference type="EMBL" id="JAWXYG010000009">
    <property type="protein sequence ID" value="KAK4263838.1"/>
    <property type="molecule type" value="Genomic_DNA"/>
</dbReference>
<dbReference type="GO" id="GO:0004672">
    <property type="term" value="F:protein kinase activity"/>
    <property type="evidence" value="ECO:0007669"/>
    <property type="project" value="InterPro"/>
</dbReference>
<keyword evidence="4" id="KW-0812">Transmembrane</keyword>
<gene>
    <name evidence="7" type="ORF">QN277_029203</name>
</gene>
<keyword evidence="8" id="KW-1185">Reference proteome</keyword>
<evidence type="ECO:0000256" key="3">
    <source>
        <dbReference type="SAM" id="MobiDB-lite"/>
    </source>
</evidence>
<dbReference type="PANTHER" id="PTHR46008:SF2">
    <property type="entry name" value="LEAF RUST 10 DISEASE-RESISTANCE LOCUS RECEPTOR-LIKE PROTEIN KINASE-LIKE 1.4"/>
    <property type="match status" value="1"/>
</dbReference>
<dbReference type="PROSITE" id="PS00108">
    <property type="entry name" value="PROTEIN_KINASE_ST"/>
    <property type="match status" value="1"/>
</dbReference>
<keyword evidence="4" id="KW-1133">Transmembrane helix</keyword>
<dbReference type="InterPro" id="IPR008271">
    <property type="entry name" value="Ser/Thr_kinase_AS"/>
</dbReference>
<dbReference type="SMART" id="SM00220">
    <property type="entry name" value="S_TKc"/>
    <property type="match status" value="1"/>
</dbReference>
<dbReference type="SUPFAM" id="SSF56112">
    <property type="entry name" value="Protein kinase-like (PK-like)"/>
    <property type="match status" value="1"/>
</dbReference>
<organism evidence="7 8">
    <name type="scientific">Acacia crassicarpa</name>
    <name type="common">northern wattle</name>
    <dbReference type="NCBI Taxonomy" id="499986"/>
    <lineage>
        <taxon>Eukaryota</taxon>
        <taxon>Viridiplantae</taxon>
        <taxon>Streptophyta</taxon>
        <taxon>Embryophyta</taxon>
        <taxon>Tracheophyta</taxon>
        <taxon>Spermatophyta</taxon>
        <taxon>Magnoliopsida</taxon>
        <taxon>eudicotyledons</taxon>
        <taxon>Gunneridae</taxon>
        <taxon>Pentapetalae</taxon>
        <taxon>rosids</taxon>
        <taxon>fabids</taxon>
        <taxon>Fabales</taxon>
        <taxon>Fabaceae</taxon>
        <taxon>Caesalpinioideae</taxon>
        <taxon>mimosoid clade</taxon>
        <taxon>Acacieae</taxon>
        <taxon>Acacia</taxon>
    </lineage>
</organism>
<dbReference type="InterPro" id="IPR000719">
    <property type="entry name" value="Prot_kinase_dom"/>
</dbReference>
<feature type="domain" description="Protein kinase" evidence="6">
    <location>
        <begin position="325"/>
        <end position="600"/>
    </location>
</feature>